<sequence>MWKDGAAAPAQAPTAPTAPTAGLRWGAGAIAARLTGGEVGGALKTGGGHSSGSWYVSKCRPDVRSARLVRPLPVLAPRLAVKPASHAPAPRQAVKPASSAHAPRLTVMPASPAIALGPSSSVK</sequence>
<comment type="caution">
    <text evidence="2">The sequence shown here is derived from an EMBL/GenBank/DDBJ whole genome shotgun (WGS) entry which is preliminary data.</text>
</comment>
<proteinExistence type="predicted"/>
<evidence type="ECO:0000313" key="2">
    <source>
        <dbReference type="EMBL" id="CAB1428682.1"/>
    </source>
</evidence>
<dbReference type="Proteomes" id="UP001153269">
    <property type="component" value="Unassembled WGS sequence"/>
</dbReference>
<evidence type="ECO:0000256" key="1">
    <source>
        <dbReference type="SAM" id="MobiDB-lite"/>
    </source>
</evidence>
<evidence type="ECO:0000313" key="3">
    <source>
        <dbReference type="Proteomes" id="UP001153269"/>
    </source>
</evidence>
<gene>
    <name evidence="2" type="ORF">PLEPLA_LOCUS16656</name>
</gene>
<keyword evidence="3" id="KW-1185">Reference proteome</keyword>
<reference evidence="2" key="1">
    <citation type="submission" date="2020-03" db="EMBL/GenBank/DDBJ databases">
        <authorList>
            <person name="Weist P."/>
        </authorList>
    </citation>
    <scope>NUCLEOTIDE SEQUENCE</scope>
</reference>
<dbReference type="EMBL" id="CADEAL010001079">
    <property type="protein sequence ID" value="CAB1428682.1"/>
    <property type="molecule type" value="Genomic_DNA"/>
</dbReference>
<feature type="compositionally biased region" description="Low complexity" evidence="1">
    <location>
        <begin position="1"/>
        <end position="21"/>
    </location>
</feature>
<protein>
    <submittedName>
        <fullName evidence="2">Uncharacterized protein</fullName>
    </submittedName>
</protein>
<accession>A0A9N7UDV5</accession>
<feature type="region of interest" description="Disordered" evidence="1">
    <location>
        <begin position="1"/>
        <end position="22"/>
    </location>
</feature>
<feature type="region of interest" description="Disordered" evidence="1">
    <location>
        <begin position="83"/>
        <end position="123"/>
    </location>
</feature>
<dbReference type="AlphaFoldDB" id="A0A9N7UDV5"/>
<name>A0A9N7UDV5_PLEPL</name>
<organism evidence="2 3">
    <name type="scientific">Pleuronectes platessa</name>
    <name type="common">European plaice</name>
    <dbReference type="NCBI Taxonomy" id="8262"/>
    <lineage>
        <taxon>Eukaryota</taxon>
        <taxon>Metazoa</taxon>
        <taxon>Chordata</taxon>
        <taxon>Craniata</taxon>
        <taxon>Vertebrata</taxon>
        <taxon>Euteleostomi</taxon>
        <taxon>Actinopterygii</taxon>
        <taxon>Neopterygii</taxon>
        <taxon>Teleostei</taxon>
        <taxon>Neoteleostei</taxon>
        <taxon>Acanthomorphata</taxon>
        <taxon>Carangaria</taxon>
        <taxon>Pleuronectiformes</taxon>
        <taxon>Pleuronectoidei</taxon>
        <taxon>Pleuronectidae</taxon>
        <taxon>Pleuronectes</taxon>
    </lineage>
</organism>